<evidence type="ECO:0000313" key="1">
    <source>
        <dbReference type="EMBL" id="OAX32458.1"/>
    </source>
</evidence>
<keyword evidence="2" id="KW-1185">Reference proteome</keyword>
<reference evidence="1 2" key="1">
    <citation type="submission" date="2016-06" db="EMBL/GenBank/DDBJ databases">
        <title>Comparative genomics of the ectomycorrhizal sister species Rhizopogon vinicolor and Rhizopogon vesiculosus (Basidiomycota: Boletales) reveals a divergence of the mating type B locus.</title>
        <authorList>
            <consortium name="DOE Joint Genome Institute"/>
            <person name="Mujic A.B."/>
            <person name="Kuo A."/>
            <person name="Tritt A."/>
            <person name="Lipzen A."/>
            <person name="Chen C."/>
            <person name="Johnson J."/>
            <person name="Sharma A."/>
            <person name="Barry K."/>
            <person name="Grigoriev I.V."/>
            <person name="Spatafora J.W."/>
        </authorList>
    </citation>
    <scope>NUCLEOTIDE SEQUENCE [LARGE SCALE GENOMIC DNA]</scope>
    <source>
        <strain evidence="1 2">AM-OR11-026</strain>
    </source>
</reference>
<name>A0A1B7MIQ6_9AGAM</name>
<dbReference type="InParanoid" id="A0A1B7MIQ6"/>
<organism evidence="1 2">
    <name type="scientific">Rhizopogon vinicolor AM-OR11-026</name>
    <dbReference type="NCBI Taxonomy" id="1314800"/>
    <lineage>
        <taxon>Eukaryota</taxon>
        <taxon>Fungi</taxon>
        <taxon>Dikarya</taxon>
        <taxon>Basidiomycota</taxon>
        <taxon>Agaricomycotina</taxon>
        <taxon>Agaricomycetes</taxon>
        <taxon>Agaricomycetidae</taxon>
        <taxon>Boletales</taxon>
        <taxon>Suillineae</taxon>
        <taxon>Rhizopogonaceae</taxon>
        <taxon>Rhizopogon</taxon>
    </lineage>
</organism>
<dbReference type="AlphaFoldDB" id="A0A1B7MIQ6"/>
<gene>
    <name evidence="1" type="ORF">K503DRAFT_805214</name>
</gene>
<sequence length="127" mass="14381">MTAETFAGPPQKANFTAWYKKRPMNLKDELEEYYRLPLEDFDTCNPSNLNGGQAVTHSFKISRVWLGIFLLFQIQLSRSSEFFRAAAILLPISLQGASLQPNAIRTLMFVKQRLRLARTAVTNDLGG</sequence>
<proteinExistence type="predicted"/>
<dbReference type="Proteomes" id="UP000092154">
    <property type="component" value="Unassembled WGS sequence"/>
</dbReference>
<dbReference type="EMBL" id="KV449003">
    <property type="protein sequence ID" value="OAX32458.1"/>
    <property type="molecule type" value="Genomic_DNA"/>
</dbReference>
<accession>A0A1B7MIQ6</accession>
<evidence type="ECO:0008006" key="3">
    <source>
        <dbReference type="Google" id="ProtNLM"/>
    </source>
</evidence>
<evidence type="ECO:0000313" key="2">
    <source>
        <dbReference type="Proteomes" id="UP000092154"/>
    </source>
</evidence>
<protein>
    <recommendedName>
        <fullName evidence="3">HAT C-terminal dimerisation domain-containing protein</fullName>
    </recommendedName>
</protein>
<dbReference type="OrthoDB" id="2976890at2759"/>